<dbReference type="EMBL" id="KK100385">
    <property type="protein sequence ID" value="KIZ06336.1"/>
    <property type="molecule type" value="Genomic_DNA"/>
</dbReference>
<evidence type="ECO:0000313" key="4">
    <source>
        <dbReference type="Proteomes" id="UP000054498"/>
    </source>
</evidence>
<sequence length="286" mass="29696">MAFTLPVAAPFRAMQLHGSDAYPDHLTHADATRFASAAILELYDILNACGLGDRIDILFDAGHTLRRLADWSQLQAAAEAIKAAQHGGQPAPGQQGDWQQQSSAAVARFGPGGDRSATLRAMLKDAILLASAELLSGLQLAAATALLARHGVNVAAPDLLQQGRRLQESAQALASAQQELAQQRRAAAEGQAAVMRLYQQVSAGAAELQKQAVALAKANAAVQALKRALVDRGMSAAEVDALVAHSQHNGGAAELPSTREGPAAPHDASHLAASRGCSRSPQSPAE</sequence>
<reference evidence="3 4" key="1">
    <citation type="journal article" date="2013" name="BMC Genomics">
        <title>Reconstruction of the lipid metabolism for the microalga Monoraphidium neglectum from its genome sequence reveals characteristics suitable for biofuel production.</title>
        <authorList>
            <person name="Bogen C."/>
            <person name="Al-Dilaimi A."/>
            <person name="Albersmeier A."/>
            <person name="Wichmann J."/>
            <person name="Grundmann M."/>
            <person name="Rupp O."/>
            <person name="Lauersen K.J."/>
            <person name="Blifernez-Klassen O."/>
            <person name="Kalinowski J."/>
            <person name="Goesmann A."/>
            <person name="Mussgnug J.H."/>
            <person name="Kruse O."/>
        </authorList>
    </citation>
    <scope>NUCLEOTIDE SEQUENCE [LARGE SCALE GENOMIC DNA]</scope>
    <source>
        <strain evidence="3 4">SAG 48.87</strain>
    </source>
</reference>
<dbReference type="Proteomes" id="UP000054498">
    <property type="component" value="Unassembled WGS sequence"/>
</dbReference>
<feature type="region of interest" description="Disordered" evidence="2">
    <location>
        <begin position="247"/>
        <end position="286"/>
    </location>
</feature>
<dbReference type="AlphaFoldDB" id="A0A0D2NPI1"/>
<organism evidence="3 4">
    <name type="scientific">Monoraphidium neglectum</name>
    <dbReference type="NCBI Taxonomy" id="145388"/>
    <lineage>
        <taxon>Eukaryota</taxon>
        <taxon>Viridiplantae</taxon>
        <taxon>Chlorophyta</taxon>
        <taxon>core chlorophytes</taxon>
        <taxon>Chlorophyceae</taxon>
        <taxon>CS clade</taxon>
        <taxon>Sphaeropleales</taxon>
        <taxon>Selenastraceae</taxon>
        <taxon>Monoraphidium</taxon>
    </lineage>
</organism>
<evidence type="ECO:0000256" key="2">
    <source>
        <dbReference type="SAM" id="MobiDB-lite"/>
    </source>
</evidence>
<evidence type="ECO:0000313" key="3">
    <source>
        <dbReference type="EMBL" id="KIZ06336.1"/>
    </source>
</evidence>
<name>A0A0D2NPI1_9CHLO</name>
<feature type="region of interest" description="Disordered" evidence="2">
    <location>
        <begin position="82"/>
        <end position="109"/>
    </location>
</feature>
<gene>
    <name evidence="3" type="ORF">MNEG_1618</name>
</gene>
<protein>
    <submittedName>
        <fullName evidence="3">Uncharacterized protein</fullName>
    </submittedName>
</protein>
<keyword evidence="1" id="KW-0175">Coiled coil</keyword>
<keyword evidence="4" id="KW-1185">Reference proteome</keyword>
<feature type="compositionally biased region" description="Low complexity" evidence="2">
    <location>
        <begin position="82"/>
        <end position="105"/>
    </location>
</feature>
<feature type="coiled-coil region" evidence="1">
    <location>
        <begin position="166"/>
        <end position="193"/>
    </location>
</feature>
<accession>A0A0D2NPI1</accession>
<dbReference type="RefSeq" id="XP_013905355.1">
    <property type="nucleotide sequence ID" value="XM_014049901.1"/>
</dbReference>
<dbReference type="GeneID" id="25733914"/>
<feature type="compositionally biased region" description="Polar residues" evidence="2">
    <location>
        <begin position="277"/>
        <end position="286"/>
    </location>
</feature>
<proteinExistence type="predicted"/>
<evidence type="ECO:0000256" key="1">
    <source>
        <dbReference type="SAM" id="Coils"/>
    </source>
</evidence>
<dbReference type="KEGG" id="mng:MNEG_1618"/>